<organism evidence="4">
    <name type="scientific">uncultured Caudovirales phage</name>
    <dbReference type="NCBI Taxonomy" id="2100421"/>
    <lineage>
        <taxon>Viruses</taxon>
        <taxon>Duplodnaviria</taxon>
        <taxon>Heunggongvirae</taxon>
        <taxon>Uroviricota</taxon>
        <taxon>Caudoviricetes</taxon>
        <taxon>Peduoviridae</taxon>
        <taxon>Maltschvirus</taxon>
        <taxon>Maltschvirus maltsch</taxon>
    </lineage>
</organism>
<keyword evidence="2" id="KW-1162">Viral penetration into host cytoplasm</keyword>
<accession>A0A6J5T729</accession>
<evidence type="ECO:0000256" key="3">
    <source>
        <dbReference type="ARBA" id="ARBA00023219"/>
    </source>
</evidence>
<keyword evidence="1" id="KW-1188">Viral release from host cell</keyword>
<evidence type="ECO:0000256" key="2">
    <source>
        <dbReference type="ARBA" id="ARBA00023009"/>
    </source>
</evidence>
<dbReference type="EMBL" id="LR797511">
    <property type="protein sequence ID" value="CAB4222367.1"/>
    <property type="molecule type" value="Genomic_DNA"/>
</dbReference>
<proteinExistence type="predicted"/>
<reference evidence="4" key="1">
    <citation type="submission" date="2020-05" db="EMBL/GenBank/DDBJ databases">
        <authorList>
            <person name="Chiriac C."/>
            <person name="Salcher M."/>
            <person name="Ghai R."/>
            <person name="Kavagutti S V."/>
        </authorList>
    </citation>
    <scope>NUCLEOTIDE SEQUENCE</scope>
</reference>
<keyword evidence="2" id="KW-1171">Viral genome ejection through host cell envelope</keyword>
<dbReference type="Gene3D" id="3.40.140.120">
    <property type="match status" value="1"/>
</dbReference>
<keyword evidence="2" id="KW-1160">Virus entry into host cell</keyword>
<sequence>MVSFLSMGIFSRAVSSNNKATVEAQYAPQVMGENMPSLYNAIFARVSRHDAMTVPSVARARNLICGTVASIPLEYYKKSTGEVIAAPRWVNQLSKNQPSFITLSWIIDSLIFYGVSYLLITERYAEDGRPAAFEWIANSRVTFTTDLEGIMVTQYYMDAKAIDMNDIVTIQGFDEGILERGSRTIQSAIDVERSAATNSANPQPAGYLKNSGADLPPAEVQGLLSAFKRARQNNSTAYLTSTLDYSPVAFSPKDMMYNEAIQTLSTQVARLMNCPAYYLSSDMNTTMTYANVQDERKQFYALSIEPYIQAVQSRLSMDDISTSGHEVRFAVYDTFLKSDPIIELTVIEKLLTLGLITTEQAMGMTDLTPNGSEGL</sequence>
<evidence type="ECO:0000256" key="1">
    <source>
        <dbReference type="ARBA" id="ARBA00022950"/>
    </source>
</evidence>
<gene>
    <name evidence="4" type="ORF">UFOVP1645_13</name>
</gene>
<dbReference type="Pfam" id="PF04860">
    <property type="entry name" value="Phage_portal"/>
    <property type="match status" value="1"/>
</dbReference>
<dbReference type="Gene3D" id="1.20.1270.210">
    <property type="match status" value="1"/>
</dbReference>
<name>A0A6J5T729_9CAUD</name>
<evidence type="ECO:0000313" key="4">
    <source>
        <dbReference type="EMBL" id="CAB4222367.1"/>
    </source>
</evidence>
<keyword evidence="1" id="KW-0118">Viral capsid assembly</keyword>
<dbReference type="InterPro" id="IPR006944">
    <property type="entry name" value="Phage/GTA_portal"/>
</dbReference>
<protein>
    <submittedName>
        <fullName evidence="4">Portal_HK97, phage portal protein, HK97 family</fullName>
    </submittedName>
</protein>
<dbReference type="Gene3D" id="3.30.1120.70">
    <property type="match status" value="1"/>
</dbReference>
<keyword evidence="3" id="KW-0231">Viral genome packaging</keyword>